<dbReference type="Pfam" id="PF14542">
    <property type="entry name" value="Acetyltransf_CG"/>
    <property type="match status" value="1"/>
</dbReference>
<reference evidence="3 4" key="1">
    <citation type="submission" date="2010-08" db="EMBL/GenBank/DDBJ databases">
        <authorList>
            <consortium name="US DOE Joint Genome Institute (JGI-PGF)"/>
            <person name="Lucas S."/>
            <person name="Copeland A."/>
            <person name="Lapidus A."/>
            <person name="Cheng J.-F."/>
            <person name="Bruce D."/>
            <person name="Goodwin L."/>
            <person name="Pitluck S."/>
            <person name="Land M.L."/>
            <person name="Hauser L."/>
            <person name="Chang Y.-J."/>
            <person name="Anderson I.J."/>
            <person name="Johnson E."/>
            <person name="Mulhopadhyay B."/>
            <person name="Kyrpides N."/>
            <person name="Woyke T.J."/>
        </authorList>
    </citation>
    <scope>NUCLEOTIDE SEQUENCE [LARGE SCALE GENOMIC DNA]</scope>
    <source>
        <strain evidence="3 4">6</strain>
    </source>
</reference>
<accession>I5AWF5</accession>
<organism evidence="3 4">
    <name type="scientific">Eubacterium cellulosolvens (strain ATCC 43171 / JCM 9499 / 6)</name>
    <name type="common">Cillobacterium cellulosolvens</name>
    <dbReference type="NCBI Taxonomy" id="633697"/>
    <lineage>
        <taxon>Bacteria</taxon>
        <taxon>Bacillati</taxon>
        <taxon>Bacillota</taxon>
        <taxon>Clostridia</taxon>
        <taxon>Eubacteriales</taxon>
        <taxon>Eubacteriaceae</taxon>
        <taxon>Eubacterium</taxon>
    </lineage>
</organism>
<keyword evidence="4" id="KW-1185">Reference proteome</keyword>
<dbReference type="PROSITE" id="PS51186">
    <property type="entry name" value="GNAT"/>
    <property type="match status" value="1"/>
</dbReference>
<dbReference type="Gene3D" id="3.40.630.30">
    <property type="match status" value="1"/>
</dbReference>
<dbReference type="PROSITE" id="PS51729">
    <property type="entry name" value="GNAT_YJDJ"/>
    <property type="match status" value="1"/>
</dbReference>
<dbReference type="CDD" id="cd04301">
    <property type="entry name" value="NAT_SF"/>
    <property type="match status" value="1"/>
</dbReference>
<evidence type="ECO:0000313" key="3">
    <source>
        <dbReference type="EMBL" id="EIM58128.1"/>
    </source>
</evidence>
<evidence type="ECO:0000313" key="4">
    <source>
        <dbReference type="Proteomes" id="UP000005753"/>
    </source>
</evidence>
<dbReference type="SUPFAM" id="SSF55729">
    <property type="entry name" value="Acyl-CoA N-acyltransferases (Nat)"/>
    <property type="match status" value="1"/>
</dbReference>
<dbReference type="STRING" id="633697.EubceDRAFT1_2401"/>
<dbReference type="eggNOG" id="COG4545">
    <property type="taxonomic scope" value="Bacteria"/>
</dbReference>
<dbReference type="EMBL" id="CM001487">
    <property type="protein sequence ID" value="EIM58128.1"/>
    <property type="molecule type" value="Genomic_DNA"/>
</dbReference>
<dbReference type="InterPro" id="IPR000182">
    <property type="entry name" value="GNAT_dom"/>
</dbReference>
<evidence type="ECO:0000259" key="2">
    <source>
        <dbReference type="PROSITE" id="PS51729"/>
    </source>
</evidence>
<evidence type="ECO:0000259" key="1">
    <source>
        <dbReference type="PROSITE" id="PS51186"/>
    </source>
</evidence>
<dbReference type="InterPro" id="IPR016181">
    <property type="entry name" value="Acyl_CoA_acyltransferase"/>
</dbReference>
<dbReference type="InterPro" id="IPR031165">
    <property type="entry name" value="GNAT_YJDJ"/>
</dbReference>
<dbReference type="eggNOG" id="COG2388">
    <property type="taxonomic scope" value="Bacteria"/>
</dbReference>
<dbReference type="AlphaFoldDB" id="I5AWF5"/>
<feature type="domain" description="N-acetyltransferase" evidence="2">
    <location>
        <begin position="4"/>
        <end position="90"/>
    </location>
</feature>
<feature type="domain" description="N-acetyltransferase" evidence="1">
    <location>
        <begin position="1"/>
        <end position="115"/>
    </location>
</feature>
<gene>
    <name evidence="3" type="ORF">EubceDRAFT1_2401</name>
</gene>
<dbReference type="Proteomes" id="UP000005753">
    <property type="component" value="Chromosome"/>
</dbReference>
<proteinExistence type="predicted"/>
<protein>
    <submittedName>
        <fullName evidence="3">Glutaredoxin-related protein</fullName>
    </submittedName>
</protein>
<dbReference type="OrthoDB" id="5679012at2"/>
<name>I5AWF5_EUBC6</name>
<sequence>MEIRFERAERRAAAYNGQEVVGTCVFTEIGGIWIITGTNVEKGYTGQGMAGHLLDAVVEEARIEGIKIVPMCSFAHGCFLESPDYRDVAYDGVIKIYGMPSCPDCSAVIERIEARKEFEFVDIGSHVGRMKTWLRLRDTSPAFDDAKQKGYAGIPCFVFENGDITLDAVAIGLGPSNPNACRIDGSGC</sequence>
<reference evidence="3 4" key="2">
    <citation type="submission" date="2012-02" db="EMBL/GenBank/DDBJ databases">
        <title>Improved High-Quality Draft sequence of Eubacterium cellulosolvens 6.</title>
        <authorList>
            <consortium name="US DOE Joint Genome Institute"/>
            <person name="Lucas S."/>
            <person name="Han J."/>
            <person name="Lapidus A."/>
            <person name="Cheng J.-F."/>
            <person name="Goodwin L."/>
            <person name="Pitluck S."/>
            <person name="Peters L."/>
            <person name="Mikhailova N."/>
            <person name="Gu W."/>
            <person name="Detter J.C."/>
            <person name="Han C."/>
            <person name="Tapia R."/>
            <person name="Land M."/>
            <person name="Hauser L."/>
            <person name="Kyrpides N."/>
            <person name="Ivanova N."/>
            <person name="Pagani I."/>
            <person name="Johnson E."/>
            <person name="Mukhopadhyay B."/>
            <person name="Anderson I."/>
            <person name="Woyke T."/>
        </authorList>
    </citation>
    <scope>NUCLEOTIDE SEQUENCE [LARGE SCALE GENOMIC DNA]</scope>
    <source>
        <strain evidence="3 4">6</strain>
    </source>
</reference>
<dbReference type="GO" id="GO:0016747">
    <property type="term" value="F:acyltransferase activity, transferring groups other than amino-acyl groups"/>
    <property type="evidence" value="ECO:0007669"/>
    <property type="project" value="InterPro"/>
</dbReference>
<dbReference type="HOGENOM" id="CLU_1439112_0_0_9"/>